<dbReference type="KEGG" id="gog:C1280_34275"/>
<gene>
    <name evidence="1" type="ORF">C1280_34275</name>
</gene>
<dbReference type="InterPro" id="IPR036567">
    <property type="entry name" value="RHF-like"/>
</dbReference>
<name>A0A2Z3HIB7_9BACT</name>
<evidence type="ECO:0000313" key="2">
    <source>
        <dbReference type="Proteomes" id="UP000245802"/>
    </source>
</evidence>
<dbReference type="OrthoDB" id="121633at2"/>
<dbReference type="SUPFAM" id="SSF69754">
    <property type="entry name" value="Ribosome binding protein Y (YfiA homologue)"/>
    <property type="match status" value="1"/>
</dbReference>
<dbReference type="AlphaFoldDB" id="A0A2Z3HIB7"/>
<sequence length="111" mass="11750">MHIEISTGTRVFVDVSGVTAKLESGLSRYRSRLTRVEAHLSDVNGPKGGPDARCTLEVRAAGLHPVAVMSDADTPDEAVKGAVEKMNRLLKSSLGRLDDANRHASASGLPT</sequence>
<dbReference type="Proteomes" id="UP000245802">
    <property type="component" value="Chromosome"/>
</dbReference>
<accession>A0A2Z3HIB7</accession>
<dbReference type="RefSeq" id="WP_010035473.1">
    <property type="nucleotide sequence ID" value="NZ_CP025958.1"/>
</dbReference>
<keyword evidence="2" id="KW-1185">Reference proteome</keyword>
<reference evidence="1 2" key="1">
    <citation type="submission" date="2018-01" db="EMBL/GenBank/DDBJ databases">
        <title>G. obscuriglobus.</title>
        <authorList>
            <person name="Franke J."/>
            <person name="Blomberg W."/>
            <person name="Selmecki A."/>
        </authorList>
    </citation>
    <scope>NUCLEOTIDE SEQUENCE [LARGE SCALE GENOMIC DNA]</scope>
    <source>
        <strain evidence="1 2">DSM 5831</strain>
    </source>
</reference>
<protein>
    <submittedName>
        <fullName evidence="1">Ribosomal subunit interface protein</fullName>
    </submittedName>
</protein>
<organism evidence="1 2">
    <name type="scientific">Gemmata obscuriglobus</name>
    <dbReference type="NCBI Taxonomy" id="114"/>
    <lineage>
        <taxon>Bacteria</taxon>
        <taxon>Pseudomonadati</taxon>
        <taxon>Planctomycetota</taxon>
        <taxon>Planctomycetia</taxon>
        <taxon>Gemmatales</taxon>
        <taxon>Gemmataceae</taxon>
        <taxon>Gemmata</taxon>
    </lineage>
</organism>
<proteinExistence type="predicted"/>
<dbReference type="EMBL" id="CP025958">
    <property type="protein sequence ID" value="AWM41574.1"/>
    <property type="molecule type" value="Genomic_DNA"/>
</dbReference>
<evidence type="ECO:0000313" key="1">
    <source>
        <dbReference type="EMBL" id="AWM41574.1"/>
    </source>
</evidence>
<dbReference type="Gene3D" id="3.30.160.100">
    <property type="entry name" value="Ribosome hibernation promotion factor-like"/>
    <property type="match status" value="1"/>
</dbReference>